<reference evidence="3 4" key="1">
    <citation type="journal article" date="2017" name="Mol. Biol. Evol.">
        <title>The 4-celled Tetrabaena socialis nuclear genome reveals the essential components for genetic control of cell number at the origin of multicellularity in the volvocine lineage.</title>
        <authorList>
            <person name="Featherston J."/>
            <person name="Arakaki Y."/>
            <person name="Hanschen E.R."/>
            <person name="Ferris P.J."/>
            <person name="Michod R.E."/>
            <person name="Olson B.J.S.C."/>
            <person name="Nozaki H."/>
            <person name="Durand P.M."/>
        </authorList>
    </citation>
    <scope>NUCLEOTIDE SEQUENCE [LARGE SCALE GENOMIC DNA]</scope>
    <source>
        <strain evidence="3 4">NIES-571</strain>
    </source>
</reference>
<dbReference type="Gene3D" id="3.30.70.270">
    <property type="match status" value="1"/>
</dbReference>
<dbReference type="PANTHER" id="PTHR33064:SF37">
    <property type="entry name" value="RIBONUCLEASE H"/>
    <property type="match status" value="1"/>
</dbReference>
<gene>
    <name evidence="3" type="ORF">TSOC_012881</name>
</gene>
<dbReference type="EMBL" id="PGGS01000964">
    <property type="protein sequence ID" value="PNH01246.1"/>
    <property type="molecule type" value="Genomic_DNA"/>
</dbReference>
<sequence>MKPEDQEETSFWWNGSLWQYTRNLYGLRNATACFQRVMDHHLRLAGLENCCVVFVDDLLCYSHTAEQHLLDLTRVIAMLRSINIKLHPDKSVLIAHKVEFLGHLAALDTLKREFSREGLCLRRLDPTKPVYLHTDFSAVGISGVLGQQDEAGNEYM</sequence>
<dbReference type="InterPro" id="IPR041577">
    <property type="entry name" value="RT_RNaseH_2"/>
</dbReference>
<dbReference type="OrthoDB" id="542221at2759"/>
<dbReference type="Pfam" id="PF17919">
    <property type="entry name" value="RT_RNaseH_2"/>
    <property type="match status" value="1"/>
</dbReference>
<dbReference type="PANTHER" id="PTHR33064">
    <property type="entry name" value="POL PROTEIN"/>
    <property type="match status" value="1"/>
</dbReference>
<dbReference type="Pfam" id="PF00078">
    <property type="entry name" value="RVT_1"/>
    <property type="match status" value="1"/>
</dbReference>
<feature type="domain" description="Reverse transcriptase" evidence="1">
    <location>
        <begin position="18"/>
        <end position="103"/>
    </location>
</feature>
<evidence type="ECO:0000259" key="2">
    <source>
        <dbReference type="Pfam" id="PF17919"/>
    </source>
</evidence>
<evidence type="ECO:0000313" key="4">
    <source>
        <dbReference type="Proteomes" id="UP000236333"/>
    </source>
</evidence>
<dbReference type="InterPro" id="IPR043502">
    <property type="entry name" value="DNA/RNA_pol_sf"/>
</dbReference>
<dbReference type="InterPro" id="IPR043128">
    <property type="entry name" value="Rev_trsase/Diguanyl_cyclase"/>
</dbReference>
<evidence type="ECO:0000259" key="1">
    <source>
        <dbReference type="Pfam" id="PF00078"/>
    </source>
</evidence>
<keyword evidence="4" id="KW-1185">Reference proteome</keyword>
<dbReference type="SUPFAM" id="SSF56672">
    <property type="entry name" value="DNA/RNA polymerases"/>
    <property type="match status" value="1"/>
</dbReference>
<organism evidence="3 4">
    <name type="scientific">Tetrabaena socialis</name>
    <dbReference type="NCBI Taxonomy" id="47790"/>
    <lineage>
        <taxon>Eukaryota</taxon>
        <taxon>Viridiplantae</taxon>
        <taxon>Chlorophyta</taxon>
        <taxon>core chlorophytes</taxon>
        <taxon>Chlorophyceae</taxon>
        <taxon>CS clade</taxon>
        <taxon>Chlamydomonadales</taxon>
        <taxon>Tetrabaenaceae</taxon>
        <taxon>Tetrabaena</taxon>
    </lineage>
</organism>
<dbReference type="AlphaFoldDB" id="A0A2J7ZLV6"/>
<dbReference type="Proteomes" id="UP000236333">
    <property type="component" value="Unassembled WGS sequence"/>
</dbReference>
<dbReference type="InterPro" id="IPR000477">
    <property type="entry name" value="RT_dom"/>
</dbReference>
<accession>A0A2J7ZLV6</accession>
<feature type="domain" description="Reverse transcriptase/retrotransposon-derived protein RNase H-like" evidence="2">
    <location>
        <begin position="104"/>
        <end position="154"/>
    </location>
</feature>
<protein>
    <submittedName>
        <fullName evidence="3">Retrovirus-related Pol polyprotein from transposon</fullName>
    </submittedName>
</protein>
<comment type="caution">
    <text evidence="3">The sequence shown here is derived from an EMBL/GenBank/DDBJ whole genome shotgun (WGS) entry which is preliminary data.</text>
</comment>
<evidence type="ECO:0000313" key="3">
    <source>
        <dbReference type="EMBL" id="PNH01246.1"/>
    </source>
</evidence>
<dbReference type="InterPro" id="IPR051320">
    <property type="entry name" value="Viral_Replic_Matur_Polypro"/>
</dbReference>
<dbReference type="CDD" id="cd01647">
    <property type="entry name" value="RT_LTR"/>
    <property type="match status" value="1"/>
</dbReference>
<name>A0A2J7ZLV6_9CHLO</name>
<proteinExistence type="predicted"/>
<dbReference type="Gene3D" id="3.10.10.10">
    <property type="entry name" value="HIV Type 1 Reverse Transcriptase, subunit A, domain 1"/>
    <property type="match status" value="1"/>
</dbReference>